<dbReference type="Proteomes" id="UP001549921">
    <property type="component" value="Unassembled WGS sequence"/>
</dbReference>
<feature type="signal peptide" evidence="1">
    <location>
        <begin position="1"/>
        <end position="19"/>
    </location>
</feature>
<evidence type="ECO:0000313" key="2">
    <source>
        <dbReference type="EMBL" id="KAL0819550.1"/>
    </source>
</evidence>
<reference evidence="2 3" key="1">
    <citation type="submission" date="2024-06" db="EMBL/GenBank/DDBJ databases">
        <title>A chromosome-level genome assembly of beet webworm, Loxostege sticticalis.</title>
        <authorList>
            <person name="Zhang Y."/>
        </authorList>
    </citation>
    <scope>NUCLEOTIDE SEQUENCE [LARGE SCALE GENOMIC DNA]</scope>
    <source>
        <strain evidence="2">AQ028</strain>
        <tissue evidence="2">Male pupae</tissue>
    </source>
</reference>
<protein>
    <submittedName>
        <fullName evidence="2">Uncharacterized protein</fullName>
    </submittedName>
</protein>
<feature type="chain" id="PRO_5044764803" evidence="1">
    <location>
        <begin position="20"/>
        <end position="111"/>
    </location>
</feature>
<gene>
    <name evidence="2" type="ORF">ABMA28_007646</name>
</gene>
<dbReference type="AlphaFoldDB" id="A0ABD0SI79"/>
<evidence type="ECO:0000256" key="1">
    <source>
        <dbReference type="SAM" id="SignalP"/>
    </source>
</evidence>
<name>A0ABD0SI79_LOXSC</name>
<dbReference type="EMBL" id="JBEDNZ010000020">
    <property type="protein sequence ID" value="KAL0819550.1"/>
    <property type="molecule type" value="Genomic_DNA"/>
</dbReference>
<proteinExistence type="predicted"/>
<evidence type="ECO:0000313" key="3">
    <source>
        <dbReference type="Proteomes" id="UP001549921"/>
    </source>
</evidence>
<sequence length="111" mass="12321">MALKLWIVALALVVVAVQGHVLKSQKVELDGMTVEVIIRPTSEKMNHQPEEAKKRVDRRTHDVVVPAVAAVTPNINPKDVKVDIEDRFGIRSGNCPVGYVQRGGFCFPDYD</sequence>
<keyword evidence="1" id="KW-0732">Signal</keyword>
<organism evidence="2 3">
    <name type="scientific">Loxostege sticticalis</name>
    <name type="common">Beet webworm moth</name>
    <dbReference type="NCBI Taxonomy" id="481309"/>
    <lineage>
        <taxon>Eukaryota</taxon>
        <taxon>Metazoa</taxon>
        <taxon>Ecdysozoa</taxon>
        <taxon>Arthropoda</taxon>
        <taxon>Hexapoda</taxon>
        <taxon>Insecta</taxon>
        <taxon>Pterygota</taxon>
        <taxon>Neoptera</taxon>
        <taxon>Endopterygota</taxon>
        <taxon>Lepidoptera</taxon>
        <taxon>Glossata</taxon>
        <taxon>Ditrysia</taxon>
        <taxon>Pyraloidea</taxon>
        <taxon>Crambidae</taxon>
        <taxon>Pyraustinae</taxon>
        <taxon>Loxostege</taxon>
    </lineage>
</organism>
<comment type="caution">
    <text evidence="2">The sequence shown here is derived from an EMBL/GenBank/DDBJ whole genome shotgun (WGS) entry which is preliminary data.</text>
</comment>
<accession>A0ABD0SI79</accession>